<dbReference type="Pfam" id="PF00580">
    <property type="entry name" value="UvrD-helicase"/>
    <property type="match status" value="1"/>
</dbReference>
<comment type="caution">
    <text evidence="8">The sequence shown here is derived from an EMBL/GenBank/DDBJ whole genome shotgun (WGS) entry which is preliminary data.</text>
</comment>
<feature type="region of interest" description="Disordered" evidence="6">
    <location>
        <begin position="1751"/>
        <end position="1810"/>
    </location>
</feature>
<evidence type="ECO:0000256" key="5">
    <source>
        <dbReference type="PROSITE-ProRule" id="PRU00560"/>
    </source>
</evidence>
<dbReference type="GO" id="GO:0004386">
    <property type="term" value="F:helicase activity"/>
    <property type="evidence" value="ECO:0007669"/>
    <property type="project" value="UniProtKB-UniRule"/>
</dbReference>
<dbReference type="InterPro" id="IPR014016">
    <property type="entry name" value="UvrD-like_ATP-bd"/>
</dbReference>
<keyword evidence="2 5" id="KW-0378">Hydrolase</keyword>
<protein>
    <recommendedName>
        <fullName evidence="7">UvrD-like helicase ATP-binding domain-containing protein</fullName>
    </recommendedName>
</protein>
<dbReference type="SUPFAM" id="SSF52540">
    <property type="entry name" value="P-loop containing nucleoside triphosphate hydrolases"/>
    <property type="match status" value="1"/>
</dbReference>
<evidence type="ECO:0000259" key="7">
    <source>
        <dbReference type="PROSITE" id="PS51198"/>
    </source>
</evidence>
<evidence type="ECO:0000256" key="6">
    <source>
        <dbReference type="SAM" id="MobiDB-lite"/>
    </source>
</evidence>
<keyword evidence="4 5" id="KW-0067">ATP-binding</keyword>
<keyword evidence="3 5" id="KW-0347">Helicase</keyword>
<dbReference type="EMBL" id="SDEE01001050">
    <property type="protein sequence ID" value="RXW12996.1"/>
    <property type="molecule type" value="Genomic_DNA"/>
</dbReference>
<dbReference type="SUPFAM" id="SSF48452">
    <property type="entry name" value="TPR-like"/>
    <property type="match status" value="1"/>
</dbReference>
<dbReference type="PANTHER" id="PTHR21529:SF4">
    <property type="entry name" value="TPR AND ANKYRIN REPEAT-CONTAINING PROTEIN 1"/>
    <property type="match status" value="1"/>
</dbReference>
<name>A0A4Q2D3H4_9AGAR</name>
<dbReference type="Pfam" id="PF13361">
    <property type="entry name" value="UvrD_C"/>
    <property type="match status" value="1"/>
</dbReference>
<dbReference type="GO" id="GO:0005524">
    <property type="term" value="F:ATP binding"/>
    <property type="evidence" value="ECO:0007669"/>
    <property type="project" value="UniProtKB-UniRule"/>
</dbReference>
<evidence type="ECO:0000256" key="1">
    <source>
        <dbReference type="ARBA" id="ARBA00022741"/>
    </source>
</evidence>
<reference evidence="8 9" key="1">
    <citation type="submission" date="2019-01" db="EMBL/GenBank/DDBJ databases">
        <title>Draft genome sequence of Psathyrella aberdarensis IHI B618.</title>
        <authorList>
            <person name="Buettner E."/>
            <person name="Kellner H."/>
        </authorList>
    </citation>
    <scope>NUCLEOTIDE SEQUENCE [LARGE SCALE GENOMIC DNA]</scope>
    <source>
        <strain evidence="8 9">IHI B618</strain>
    </source>
</reference>
<dbReference type="OrthoDB" id="3156807at2759"/>
<gene>
    <name evidence="8" type="ORF">EST38_g12858</name>
</gene>
<dbReference type="InterPro" id="IPR027417">
    <property type="entry name" value="P-loop_NTPase"/>
</dbReference>
<evidence type="ECO:0000313" key="8">
    <source>
        <dbReference type="EMBL" id="RXW12996.1"/>
    </source>
</evidence>
<keyword evidence="1 5" id="KW-0547">Nucleotide-binding</keyword>
<dbReference type="Gene3D" id="3.40.50.300">
    <property type="entry name" value="P-loop containing nucleotide triphosphate hydrolases"/>
    <property type="match status" value="2"/>
</dbReference>
<dbReference type="InterPro" id="IPR039904">
    <property type="entry name" value="TRANK1"/>
</dbReference>
<evidence type="ECO:0000256" key="2">
    <source>
        <dbReference type="ARBA" id="ARBA00022801"/>
    </source>
</evidence>
<keyword evidence="9" id="KW-1185">Reference proteome</keyword>
<dbReference type="InterPro" id="IPR014017">
    <property type="entry name" value="DNA_helicase_UvrD-like_C"/>
</dbReference>
<evidence type="ECO:0000256" key="4">
    <source>
        <dbReference type="ARBA" id="ARBA00022840"/>
    </source>
</evidence>
<dbReference type="PROSITE" id="PS51198">
    <property type="entry name" value="UVRD_HELICASE_ATP_BIND"/>
    <property type="match status" value="1"/>
</dbReference>
<dbReference type="GO" id="GO:0016787">
    <property type="term" value="F:hydrolase activity"/>
    <property type="evidence" value="ECO:0007669"/>
    <property type="project" value="UniProtKB-UniRule"/>
</dbReference>
<sequence>MVDFALDEMEDVDVDEADPDGLVVGTKRKQYQQKKAHKMKGHNSSLEEQDLTRLNVTNPQTKEEAFLNAEFLLGMLKRTLSEYFALLREPDVCLTIQSMLVGLVPTDSSASEEAPTDLTPVAYPCIRPTTAALYFESASGFGEWRILISSRADRDLREARRSDAKFFKIVVKKIVELSNGHFSDDNQKRLNKPDVQFPVYQAKVTGATRLVYQIDCIPEYDNNYERQVIKIFGIFTHTKNKRLWDSMGYQLSKKGKTYRDRCTFRNRPHHKGDYAIPPATFPPLENEVPDNNIIPELPKEDLDEIHSLLVLEKFVTLSKELLKSIFADLDVAHVFNVAPQEKEIIDHPNSCYVIGRSGTGKTTTMLFKMLGIERAYIQQSEKTAVARPRQIFVTQSRVLATRVEEYFSKLMESLAVAKKSKEELKEIAEQKKLEKEGDGGLFDADDDVTWKAGLPQKFSLLQDEHFPLFLTFERLCELLEGDIENVVDVAGDNKRQLITYNIFLEQYWPHFPQDLTRNLDPALVFSELLGVIKGSEQSLSHETRFLDLAAYRKLSYRAQHLFAKHRDRIYSLFQAYMKHKKRRGEDDTADRTHRVLKAFDMAGIPGTKIDYLYVDEAQDNLLIDAMLLRSLCRNPNGLFWAGDTAQTIAIGSSFRFNDLKAFLYRLEQRREESASGVTQSDLRTFELAVNYRSHGGIVRCATAVIELITHFWPYSIDSLAPEQGIVDGAKPVFFSGWDTNTVRYEQFLSGDFAERIEFGARQCILVRDEVAKAKLRKQVGDIGVILTLYESKGLEFDDVLLYKFFEDSNVDLGQWRVVLNLVKTPTGRSVDAPRFDEERHAGVCSELKFLYVAITRARKNLWIVDCSDKAEPMKMLWDSKGYIQSCLPGGSLPQLAVSSTPEEWATTARTLFTNRRYLQAMDAFKRAGMAREVKISHTHYLRGIARSLPSVNKETTSVKRHALCSAADSFLECAHDAKGNERRVFFHNAADCFENAGSCGDNMEDYGKAARAYELASEYTPAVRLYRKTEMFDEAVNIIQNHRSEVDKRLANNVQDVARLFYFKNKEFGKARTLFESDEKELEYLEDNILLDDCHAVVLVELHRFQEAADVHLAEGRTMEAIRVLLQGKENKGSKRQANDCILRGLWETTSFAEKIKDTDITAIKFLRYASKVDKDAKFLLPSQKDELDMFQSLRRSDHDDASVFRRLAYSFLNRNEKHQTVLCFDHYFNKFPSTSKITNAEMVTILEDFGHSFRDLIIGLDVADENTQKLFNFYPASIGNTYRIKPETWLHRQVTDTTIKPQLLESDDDFIVVSGEELQQFLKAILWQRLERRILDENRLCQNTTVFAPCLSFVMSTAGDCRRNKCPRHHVNPQQLTQDWFNCQVRIHLLQILIYHVYLGIPTPKNRDRTIEDRRYWIHRLHETLMPPAYYLGSETSVCLASKVPEAAQGSQTVVKWLRDILRNRALPFSDNILLPFLYEGASLLMRFDGNARNDLMKAPLLGVFVGKPSYYRFKGAVYVVPELYHCMRAAHHSFISAGILFFQQILDGRVPIEINVLCHLIEFLVGSVILARVRFNLHGVTLPRSWFLTLLRQVVVRRPDTMLLDRLMLSMQALLQHLIKGGEDAKFLLFEGGFLPVRGLFIHRICRAMALVGYNIPNPKLRDIIVRALNMWEAARTNRLVSHRPVDRFATAQNWGGIIRAVQASSTKSHLDEMVQLYSTEQRKPQKPPAEGVRRVLFKTPEDVLSVLSTGESRAQDKATAPNPSKLRANAGGGGMTVKTQGDTAAETEQPIDHQIEQPEADATDPVDSRNLVDANTTAPLEVEHSSQEQKNVALRLLNRYQQRARNKKLEKHKTATQRTRDSYFEICLKLAQKMRWTRGSYYKKLYLGLVPHLLVCVKGVEGYAFVAKAEARKQYRGDDKRDYDGMHKTTSEIVTMIKGSKNLRLQLDPSSEVHKKQDIEGLKQLAREVEELMNMVPLEADLDVYFDLQLAIKIILAERRDSKSRITLHNMDKSNSAGSFYDVNGLLEL</sequence>
<dbReference type="Proteomes" id="UP000290288">
    <property type="component" value="Unassembled WGS sequence"/>
</dbReference>
<feature type="binding site" evidence="5">
    <location>
        <begin position="355"/>
        <end position="362"/>
    </location>
    <ligand>
        <name>ATP</name>
        <dbReference type="ChEBI" id="CHEBI:30616"/>
    </ligand>
</feature>
<dbReference type="STRING" id="2316362.A0A4Q2D3H4"/>
<dbReference type="InterPro" id="IPR011990">
    <property type="entry name" value="TPR-like_helical_dom_sf"/>
</dbReference>
<evidence type="ECO:0000256" key="3">
    <source>
        <dbReference type="ARBA" id="ARBA00022806"/>
    </source>
</evidence>
<organism evidence="8 9">
    <name type="scientific">Candolleomyces aberdarensis</name>
    <dbReference type="NCBI Taxonomy" id="2316362"/>
    <lineage>
        <taxon>Eukaryota</taxon>
        <taxon>Fungi</taxon>
        <taxon>Dikarya</taxon>
        <taxon>Basidiomycota</taxon>
        <taxon>Agaricomycotina</taxon>
        <taxon>Agaricomycetes</taxon>
        <taxon>Agaricomycetidae</taxon>
        <taxon>Agaricales</taxon>
        <taxon>Agaricineae</taxon>
        <taxon>Psathyrellaceae</taxon>
        <taxon>Candolleomyces</taxon>
    </lineage>
</organism>
<dbReference type="PANTHER" id="PTHR21529">
    <property type="entry name" value="MAMMARY TURMOR VIRUS RECEPTOR HOMOLOG 1, 2 MTVR1, 2"/>
    <property type="match status" value="1"/>
</dbReference>
<proteinExistence type="predicted"/>
<accession>A0A4Q2D3H4</accession>
<evidence type="ECO:0000313" key="9">
    <source>
        <dbReference type="Proteomes" id="UP000290288"/>
    </source>
</evidence>
<feature type="domain" description="UvrD-like helicase ATP-binding" evidence="7">
    <location>
        <begin position="334"/>
        <end position="694"/>
    </location>
</feature>